<keyword evidence="2" id="KW-0732">Signal</keyword>
<protein>
    <submittedName>
        <fullName evidence="4">M20/M25/M40 family metallo-hydrolase</fullName>
    </submittedName>
</protein>
<dbReference type="OrthoDB" id="1521787at2"/>
<reference evidence="4 5" key="1">
    <citation type="submission" date="2019-10" db="EMBL/GenBank/DDBJ databases">
        <title>A soil myxobacterium in the family Polyangiaceae.</title>
        <authorList>
            <person name="Li Y."/>
            <person name="Wang J."/>
        </authorList>
    </citation>
    <scope>NUCLEOTIDE SEQUENCE [LARGE SCALE GENOMIC DNA]</scope>
    <source>
        <strain evidence="4 5">DSM 14734</strain>
    </source>
</reference>
<feature type="region of interest" description="Disordered" evidence="1">
    <location>
        <begin position="25"/>
        <end position="46"/>
    </location>
</feature>
<accession>A0A6N7PW40</accession>
<dbReference type="EMBL" id="WJIE01000010">
    <property type="protein sequence ID" value="MRG96203.1"/>
    <property type="molecule type" value="Genomic_DNA"/>
</dbReference>
<dbReference type="GO" id="GO:0008235">
    <property type="term" value="F:metalloexopeptidase activity"/>
    <property type="evidence" value="ECO:0007669"/>
    <property type="project" value="InterPro"/>
</dbReference>
<keyword evidence="5" id="KW-1185">Reference proteome</keyword>
<dbReference type="PROSITE" id="PS51257">
    <property type="entry name" value="PROKAR_LIPOPROTEIN"/>
    <property type="match status" value="1"/>
</dbReference>
<dbReference type="SUPFAM" id="SSF53187">
    <property type="entry name" value="Zn-dependent exopeptidases"/>
    <property type="match status" value="1"/>
</dbReference>
<dbReference type="GO" id="GO:0006508">
    <property type="term" value="P:proteolysis"/>
    <property type="evidence" value="ECO:0007669"/>
    <property type="project" value="InterPro"/>
</dbReference>
<feature type="domain" description="Peptidase M28" evidence="3">
    <location>
        <begin position="135"/>
        <end position="344"/>
    </location>
</feature>
<feature type="chain" id="PRO_5026753240" evidence="2">
    <location>
        <begin position="20"/>
        <end position="355"/>
    </location>
</feature>
<comment type="caution">
    <text evidence="4">The sequence shown here is derived from an EMBL/GenBank/DDBJ whole genome shotgun (WGS) entry which is preliminary data.</text>
</comment>
<gene>
    <name evidence="4" type="ORF">GF068_30410</name>
</gene>
<evidence type="ECO:0000313" key="5">
    <source>
        <dbReference type="Proteomes" id="UP000440224"/>
    </source>
</evidence>
<dbReference type="AlphaFoldDB" id="A0A6N7PW40"/>
<dbReference type="RefSeq" id="WP_153823000.1">
    <property type="nucleotide sequence ID" value="NZ_WJIE01000010.1"/>
</dbReference>
<dbReference type="Proteomes" id="UP000440224">
    <property type="component" value="Unassembled WGS sequence"/>
</dbReference>
<evidence type="ECO:0000256" key="1">
    <source>
        <dbReference type="SAM" id="MobiDB-lite"/>
    </source>
</evidence>
<feature type="signal peptide" evidence="2">
    <location>
        <begin position="1"/>
        <end position="19"/>
    </location>
</feature>
<organism evidence="4 5">
    <name type="scientific">Polyangium spumosum</name>
    <dbReference type="NCBI Taxonomy" id="889282"/>
    <lineage>
        <taxon>Bacteria</taxon>
        <taxon>Pseudomonadati</taxon>
        <taxon>Myxococcota</taxon>
        <taxon>Polyangia</taxon>
        <taxon>Polyangiales</taxon>
        <taxon>Polyangiaceae</taxon>
        <taxon>Polyangium</taxon>
    </lineage>
</organism>
<dbReference type="PANTHER" id="PTHR12147:SF26">
    <property type="entry name" value="PEPTIDASE M28 DOMAIN-CONTAINING PROTEIN"/>
    <property type="match status" value="1"/>
</dbReference>
<dbReference type="Pfam" id="PF04389">
    <property type="entry name" value="Peptidase_M28"/>
    <property type="match status" value="1"/>
</dbReference>
<dbReference type="Gene3D" id="3.40.630.10">
    <property type="entry name" value="Zn peptidases"/>
    <property type="match status" value="1"/>
</dbReference>
<sequence length="355" mass="36934">MPRLPLALALVLASCAAPAAPIATPPAPPAPSAAATTPPPAAPPPVVPACSLAADLPPLHAPRLDLRAPAPSRENLRAWVDLLADPALHGRAAGSPETRRVADLLARALLSFGFSPPEGHDPCVPFERDGVRDQNVIVHLRGKKSPGGPVVLVGAHYDAQGERGGEVYPGADDNASGVAALLEIARVHASRGSELDLVVVAFGAEERGVLGAEAFVAAPTVPLARLALMVNLDMVGRPLLDGSPLRLVVPGADEALGFIVGARDGARTRALLDRAAAREDTSLYGIPEAALTRLGYASDSVPFGPHAPTIFLSDGALADYHKPTDTPDRVDLDQISRAARLTLSILDEVRNERRE</sequence>
<name>A0A6N7PW40_9BACT</name>
<keyword evidence="4" id="KW-0378">Hydrolase</keyword>
<proteinExistence type="predicted"/>
<evidence type="ECO:0000259" key="3">
    <source>
        <dbReference type="Pfam" id="PF04389"/>
    </source>
</evidence>
<dbReference type="InterPro" id="IPR045175">
    <property type="entry name" value="M28_fam"/>
</dbReference>
<dbReference type="InterPro" id="IPR007484">
    <property type="entry name" value="Peptidase_M28"/>
</dbReference>
<dbReference type="PANTHER" id="PTHR12147">
    <property type="entry name" value="METALLOPEPTIDASE M28 FAMILY MEMBER"/>
    <property type="match status" value="1"/>
</dbReference>
<evidence type="ECO:0000256" key="2">
    <source>
        <dbReference type="SAM" id="SignalP"/>
    </source>
</evidence>
<evidence type="ECO:0000313" key="4">
    <source>
        <dbReference type="EMBL" id="MRG96203.1"/>
    </source>
</evidence>